<keyword evidence="1" id="KW-1133">Transmembrane helix</keyword>
<accession>A0A3L7ARE0</accession>
<proteinExistence type="predicted"/>
<evidence type="ECO:0000313" key="2">
    <source>
        <dbReference type="EMBL" id="RLP83073.1"/>
    </source>
</evidence>
<dbReference type="Proteomes" id="UP000269438">
    <property type="component" value="Unassembled WGS sequence"/>
</dbReference>
<organism evidence="2 3">
    <name type="scientific">Mycetocola lacteus</name>
    <dbReference type="NCBI Taxonomy" id="76637"/>
    <lineage>
        <taxon>Bacteria</taxon>
        <taxon>Bacillati</taxon>
        <taxon>Actinomycetota</taxon>
        <taxon>Actinomycetes</taxon>
        <taxon>Micrococcales</taxon>
        <taxon>Microbacteriaceae</taxon>
        <taxon>Mycetocola</taxon>
    </lineage>
</organism>
<protein>
    <submittedName>
        <fullName evidence="2">Uncharacterized protein</fullName>
    </submittedName>
</protein>
<dbReference type="RefSeq" id="WP_121688210.1">
    <property type="nucleotide sequence ID" value="NZ_RCUY01000005.1"/>
</dbReference>
<keyword evidence="3" id="KW-1185">Reference proteome</keyword>
<comment type="caution">
    <text evidence="2">The sequence shown here is derived from an EMBL/GenBank/DDBJ whole genome shotgun (WGS) entry which is preliminary data.</text>
</comment>
<dbReference type="EMBL" id="RCUY01000005">
    <property type="protein sequence ID" value="RLP83073.1"/>
    <property type="molecule type" value="Genomic_DNA"/>
</dbReference>
<gene>
    <name evidence="2" type="ORF">D9V34_07485</name>
</gene>
<dbReference type="AlphaFoldDB" id="A0A3L7ARE0"/>
<keyword evidence="1" id="KW-0812">Transmembrane</keyword>
<name>A0A3L7ARE0_9MICO</name>
<sequence>MKHAEVRLFTRSGHSLLRGVERVPLFWVALWSPTVLARSRAVWELYQQDIDRYPGGLDEASEEDQDEFYTGWHPRLNIEIDHGEIARGSERLHTFVRAHLPELEPLAVDTMDFISRNLEDHGDRLLTEIIEFSWEFESPAAMFDELDRLSAALEPGAVVPEGVIQGVRADPVGAGVGLATDARIRPGLSETSPPYRALLKQSGQDAPDTRRGWLVAPKNRPLQRSTDIVVLLVGGLFVFMLLSAVLQNLF</sequence>
<evidence type="ECO:0000313" key="3">
    <source>
        <dbReference type="Proteomes" id="UP000269438"/>
    </source>
</evidence>
<reference evidence="2 3" key="1">
    <citation type="submission" date="2018-10" db="EMBL/GenBank/DDBJ databases">
        <authorList>
            <person name="Li J."/>
        </authorList>
    </citation>
    <scope>NUCLEOTIDE SEQUENCE [LARGE SCALE GENOMIC DNA]</scope>
    <source>
        <strain evidence="2 3">JCM 11654</strain>
    </source>
</reference>
<keyword evidence="1" id="KW-0472">Membrane</keyword>
<evidence type="ECO:0000256" key="1">
    <source>
        <dbReference type="SAM" id="Phobius"/>
    </source>
</evidence>
<feature type="transmembrane region" description="Helical" evidence="1">
    <location>
        <begin position="228"/>
        <end position="246"/>
    </location>
</feature>